<evidence type="ECO:0000313" key="2">
    <source>
        <dbReference type="EnsemblMetazoa" id="AFUN014738-PA"/>
    </source>
</evidence>
<dbReference type="RefSeq" id="XP_049289988.1">
    <property type="nucleotide sequence ID" value="XM_049434031.1"/>
</dbReference>
<proteinExistence type="predicted"/>
<organism evidence="2">
    <name type="scientific">Anopheles funestus</name>
    <name type="common">African malaria mosquito</name>
    <dbReference type="NCBI Taxonomy" id="62324"/>
    <lineage>
        <taxon>Eukaryota</taxon>
        <taxon>Metazoa</taxon>
        <taxon>Ecdysozoa</taxon>
        <taxon>Arthropoda</taxon>
        <taxon>Hexapoda</taxon>
        <taxon>Insecta</taxon>
        <taxon>Pterygota</taxon>
        <taxon>Neoptera</taxon>
        <taxon>Endopterygota</taxon>
        <taxon>Diptera</taxon>
        <taxon>Nematocera</taxon>
        <taxon>Culicoidea</taxon>
        <taxon>Culicidae</taxon>
        <taxon>Anophelinae</taxon>
        <taxon>Anopheles</taxon>
    </lineage>
</organism>
<dbReference type="VEuPathDB" id="VectorBase:AFUN2_001501"/>
<name>A0A182S2S0_ANOFN</name>
<protein>
    <submittedName>
        <fullName evidence="2">Uncharacterized protein</fullName>
    </submittedName>
</protein>
<dbReference type="VEuPathDB" id="VectorBase:AFUN014738"/>
<feature type="region of interest" description="Disordered" evidence="1">
    <location>
        <begin position="62"/>
        <end position="113"/>
    </location>
</feature>
<dbReference type="EnsemblMetazoa" id="AFUN014738-RA">
    <property type="protein sequence ID" value="AFUN014738-PA"/>
    <property type="gene ID" value="AFUN014738"/>
</dbReference>
<sequence length="139" mass="15332">MEPNGGKDQNNGKGEQPPNEFLQTLVAFLIAKNRAEAEHNRAVLTTVRDQLDRFLRRASNAITGFTYPPGSDAAAPEQETNQEPEAEVKTNEDDPVASTGGRRDSADSMDLTDMKSEVYDLSGIFMERSENNSDKSDDH</sequence>
<dbReference type="RefSeq" id="XP_049289996.1">
    <property type="nucleotide sequence ID" value="XM_049434039.1"/>
</dbReference>
<accession>A0A182S2S0</accession>
<feature type="compositionally biased region" description="Basic and acidic residues" evidence="1">
    <location>
        <begin position="101"/>
        <end position="113"/>
    </location>
</feature>
<feature type="region of interest" description="Disordered" evidence="1">
    <location>
        <begin position="1"/>
        <end position="20"/>
    </location>
</feature>
<dbReference type="RefSeq" id="XP_049289978.1">
    <property type="nucleotide sequence ID" value="XM_049434021.1"/>
</dbReference>
<reference evidence="2" key="1">
    <citation type="submission" date="2020-05" db="UniProtKB">
        <authorList>
            <consortium name="EnsemblMetazoa"/>
        </authorList>
    </citation>
    <scope>IDENTIFICATION</scope>
    <source>
        <strain evidence="2">FUMOZ</strain>
    </source>
</reference>
<dbReference type="GeneID" id="125767432"/>
<dbReference type="AlphaFoldDB" id="A0A182S2S0"/>
<dbReference type="KEGG" id="afun:125767432"/>
<evidence type="ECO:0000256" key="1">
    <source>
        <dbReference type="SAM" id="MobiDB-lite"/>
    </source>
</evidence>